<dbReference type="AlphaFoldDB" id="U2J6A0"/>
<dbReference type="PATRIC" id="fig|1346330.5.peg.1152"/>
<evidence type="ECO:0000313" key="6">
    <source>
        <dbReference type="Proteomes" id="UP000016584"/>
    </source>
</evidence>
<dbReference type="eggNOG" id="COG0732">
    <property type="taxonomic scope" value="Bacteria"/>
</dbReference>
<keyword evidence="6" id="KW-1185">Reference proteome</keyword>
<dbReference type="OrthoDB" id="714097at2"/>
<reference evidence="5 6" key="1">
    <citation type="journal article" date="2013" name="Genome Announc.">
        <title>The Draft Genome Sequence of Sphingomonas paucimobilis Strain HER1398 (Proteobacteria), Host to the Giant PAU Phage, Indicates That It Is a Member of the Genus Sphingobacterium (Bacteroidetes).</title>
        <authorList>
            <person name="White R.A.III."/>
            <person name="Suttle C.A."/>
        </authorList>
    </citation>
    <scope>NUCLEOTIDE SEQUENCE [LARGE SCALE GENOMIC DNA]</scope>
    <source>
        <strain evidence="5 6">HER1398</strain>
    </source>
</reference>
<protein>
    <recommendedName>
        <fullName evidence="4">Type I restriction modification DNA specificity domain-containing protein</fullName>
    </recommendedName>
</protein>
<evidence type="ECO:0000256" key="3">
    <source>
        <dbReference type="ARBA" id="ARBA00023125"/>
    </source>
</evidence>
<comment type="similarity">
    <text evidence="1">Belongs to the type-I restriction system S methylase family.</text>
</comment>
<accession>U2J6A0</accession>
<sequence>MKVLFKEICEMKSGGTPKKSNSLFYGGKIPWVTISDFKNSVNDVIYKTDQYLTEDGLKEINNRIFPKGGYYGLICASHFGRMVPAITVQMMPL</sequence>
<dbReference type="STRING" id="1346330.M472_17005"/>
<name>U2J6A0_9SPHI</name>
<keyword evidence="3" id="KW-0238">DNA-binding</keyword>
<organism evidence="5 6">
    <name type="scientific">Sphingobacterium paucimobilis HER1398</name>
    <dbReference type="NCBI Taxonomy" id="1346330"/>
    <lineage>
        <taxon>Bacteria</taxon>
        <taxon>Pseudomonadati</taxon>
        <taxon>Bacteroidota</taxon>
        <taxon>Sphingobacteriia</taxon>
        <taxon>Sphingobacteriales</taxon>
        <taxon>Sphingobacteriaceae</taxon>
        <taxon>Sphingobacterium</taxon>
    </lineage>
</organism>
<dbReference type="Proteomes" id="UP000016584">
    <property type="component" value="Unassembled WGS sequence"/>
</dbReference>
<feature type="domain" description="Type I restriction modification DNA specificity" evidence="4">
    <location>
        <begin position="6"/>
        <end position="83"/>
    </location>
</feature>
<evidence type="ECO:0000256" key="1">
    <source>
        <dbReference type="ARBA" id="ARBA00010923"/>
    </source>
</evidence>
<comment type="caution">
    <text evidence="5">The sequence shown here is derived from an EMBL/GenBank/DDBJ whole genome shotgun (WGS) entry which is preliminary data.</text>
</comment>
<evidence type="ECO:0000259" key="4">
    <source>
        <dbReference type="Pfam" id="PF01420"/>
    </source>
</evidence>
<dbReference type="Gene3D" id="3.90.220.20">
    <property type="entry name" value="DNA methylase specificity domains"/>
    <property type="match status" value="1"/>
</dbReference>
<dbReference type="InterPro" id="IPR044946">
    <property type="entry name" value="Restrct_endonuc_typeI_TRD_sf"/>
</dbReference>
<evidence type="ECO:0000313" key="5">
    <source>
        <dbReference type="EMBL" id="ERJ60454.1"/>
    </source>
</evidence>
<gene>
    <name evidence="5" type="ORF">M472_17005</name>
</gene>
<dbReference type="SUPFAM" id="SSF116734">
    <property type="entry name" value="DNA methylase specificity domain"/>
    <property type="match status" value="1"/>
</dbReference>
<dbReference type="Pfam" id="PF01420">
    <property type="entry name" value="Methylase_S"/>
    <property type="match status" value="1"/>
</dbReference>
<dbReference type="RefSeq" id="WP_021069331.1">
    <property type="nucleotide sequence ID" value="NZ_ATDL01000006.1"/>
</dbReference>
<evidence type="ECO:0000256" key="2">
    <source>
        <dbReference type="ARBA" id="ARBA00022747"/>
    </source>
</evidence>
<keyword evidence="2" id="KW-0680">Restriction system</keyword>
<dbReference type="InterPro" id="IPR000055">
    <property type="entry name" value="Restrct_endonuc_typeI_TRD"/>
</dbReference>
<dbReference type="GO" id="GO:0003677">
    <property type="term" value="F:DNA binding"/>
    <property type="evidence" value="ECO:0007669"/>
    <property type="project" value="UniProtKB-KW"/>
</dbReference>
<proteinExistence type="inferred from homology"/>
<dbReference type="EMBL" id="ATDL01000006">
    <property type="protein sequence ID" value="ERJ60454.1"/>
    <property type="molecule type" value="Genomic_DNA"/>
</dbReference>
<dbReference type="GO" id="GO:0009307">
    <property type="term" value="P:DNA restriction-modification system"/>
    <property type="evidence" value="ECO:0007669"/>
    <property type="project" value="UniProtKB-KW"/>
</dbReference>